<sequence length="134" mass="14703">MYKLTVIEGMTTASISTLEDAGVRNVDDLLAVCATRKGRSELAAKTGFPEKQILTWANYADLTRIKGVGGEYAELLKASGVDTVPELATRNAEHLLHKLQETNATKEHVHKMPTQAQVADWIHQAATLPRTLSY</sequence>
<protein>
    <submittedName>
        <fullName evidence="2">DUF4332 domain-containing protein</fullName>
    </submittedName>
</protein>
<dbReference type="InterPro" id="IPR025567">
    <property type="entry name" value="DUF4332"/>
</dbReference>
<comment type="caution">
    <text evidence="2">The sequence shown here is derived from an EMBL/GenBank/DDBJ whole genome shotgun (WGS) entry which is preliminary data.</text>
</comment>
<dbReference type="Gene3D" id="1.10.150.20">
    <property type="entry name" value="5' to 3' exonuclease, C-terminal subdomain"/>
    <property type="match status" value="2"/>
</dbReference>
<evidence type="ECO:0000313" key="3">
    <source>
        <dbReference type="Proteomes" id="UP000461585"/>
    </source>
</evidence>
<evidence type="ECO:0000259" key="1">
    <source>
        <dbReference type="Pfam" id="PF14229"/>
    </source>
</evidence>
<dbReference type="AlphaFoldDB" id="A0A7X5KMZ3"/>
<proteinExistence type="predicted"/>
<reference evidence="2 3" key="1">
    <citation type="submission" date="2020-01" db="EMBL/GenBank/DDBJ databases">
        <title>Anaeroalcalibacter tamaniensis gen. nov., sp. nov., moderately halophilic strictly anaerobic fermenter bacterium from mud volcano of Taman peninsula.</title>
        <authorList>
            <person name="Frolova A."/>
            <person name="Merkel A.Y."/>
            <person name="Slobodkin A.I."/>
        </authorList>
    </citation>
    <scope>NUCLEOTIDE SEQUENCE [LARGE SCALE GENOMIC DNA]</scope>
    <source>
        <strain evidence="2 3">F-3ap</strain>
    </source>
</reference>
<dbReference type="EMBL" id="JAAEEH010000015">
    <property type="protein sequence ID" value="NDL67484.1"/>
    <property type="molecule type" value="Genomic_DNA"/>
</dbReference>
<accession>A0A7X5KMZ3</accession>
<name>A0A7X5KMZ3_9FIRM</name>
<dbReference type="RefSeq" id="WP_162370212.1">
    <property type="nucleotide sequence ID" value="NZ_JAAEEH010000015.1"/>
</dbReference>
<gene>
    <name evidence="2" type="ORF">GXN74_06975</name>
</gene>
<feature type="domain" description="DUF4332" evidence="1">
    <location>
        <begin position="9"/>
        <end position="128"/>
    </location>
</feature>
<dbReference type="Proteomes" id="UP000461585">
    <property type="component" value="Unassembled WGS sequence"/>
</dbReference>
<evidence type="ECO:0000313" key="2">
    <source>
        <dbReference type="EMBL" id="NDL67484.1"/>
    </source>
</evidence>
<organism evidence="2 3">
    <name type="scientific">Anaerotalea alkaliphila</name>
    <dbReference type="NCBI Taxonomy" id="2662126"/>
    <lineage>
        <taxon>Bacteria</taxon>
        <taxon>Bacillati</taxon>
        <taxon>Bacillota</taxon>
        <taxon>Clostridia</taxon>
        <taxon>Eubacteriales</taxon>
        <taxon>Anaerotalea</taxon>
    </lineage>
</organism>
<dbReference type="Pfam" id="PF14229">
    <property type="entry name" value="DUF4332"/>
    <property type="match status" value="1"/>
</dbReference>
<keyword evidence="3" id="KW-1185">Reference proteome</keyword>